<feature type="compositionally biased region" description="Polar residues" evidence="1">
    <location>
        <begin position="92"/>
        <end position="103"/>
    </location>
</feature>
<name>A0AAD6GBE6_9EURO</name>
<evidence type="ECO:0000313" key="3">
    <source>
        <dbReference type="Proteomes" id="UP001220324"/>
    </source>
</evidence>
<evidence type="ECO:0000256" key="1">
    <source>
        <dbReference type="SAM" id="MobiDB-lite"/>
    </source>
</evidence>
<dbReference type="Proteomes" id="UP001220324">
    <property type="component" value="Unassembled WGS sequence"/>
</dbReference>
<proteinExistence type="predicted"/>
<evidence type="ECO:0000313" key="2">
    <source>
        <dbReference type="EMBL" id="KAJ5526027.1"/>
    </source>
</evidence>
<protein>
    <submittedName>
        <fullName evidence="2">Uncharacterized protein</fullName>
    </submittedName>
</protein>
<dbReference type="AlphaFoldDB" id="A0AAD6GBE6"/>
<organism evidence="2 3">
    <name type="scientific">Penicillium frequentans</name>
    <dbReference type="NCBI Taxonomy" id="3151616"/>
    <lineage>
        <taxon>Eukaryota</taxon>
        <taxon>Fungi</taxon>
        <taxon>Dikarya</taxon>
        <taxon>Ascomycota</taxon>
        <taxon>Pezizomycotina</taxon>
        <taxon>Eurotiomycetes</taxon>
        <taxon>Eurotiomycetidae</taxon>
        <taxon>Eurotiales</taxon>
        <taxon>Aspergillaceae</taxon>
        <taxon>Penicillium</taxon>
    </lineage>
</organism>
<feature type="region of interest" description="Disordered" evidence="1">
    <location>
        <begin position="73"/>
        <end position="193"/>
    </location>
</feature>
<accession>A0AAD6GBE6</accession>
<dbReference type="EMBL" id="JAQIZZ010000008">
    <property type="protein sequence ID" value="KAJ5526027.1"/>
    <property type="molecule type" value="Genomic_DNA"/>
</dbReference>
<keyword evidence="3" id="KW-1185">Reference proteome</keyword>
<feature type="compositionally biased region" description="Polar residues" evidence="1">
    <location>
        <begin position="31"/>
        <end position="42"/>
    </location>
</feature>
<reference evidence="2 3" key="1">
    <citation type="journal article" date="2023" name="IMA Fungus">
        <title>Comparative genomic study of the Penicillium genus elucidates a diverse pangenome and 15 lateral gene transfer events.</title>
        <authorList>
            <person name="Petersen C."/>
            <person name="Sorensen T."/>
            <person name="Nielsen M.R."/>
            <person name="Sondergaard T.E."/>
            <person name="Sorensen J.L."/>
            <person name="Fitzpatrick D.A."/>
            <person name="Frisvad J.C."/>
            <person name="Nielsen K.L."/>
        </authorList>
    </citation>
    <scope>NUCLEOTIDE SEQUENCE [LARGE SCALE GENOMIC DNA]</scope>
    <source>
        <strain evidence="2 3">IBT 35679</strain>
    </source>
</reference>
<sequence length="412" mass="47534">MSYNGRNRHHGPRNGHGRGGRDLDIQMANGPRSTNNENPRTHYNQHYKNRQGRDWHNWSNDELAFTNERRPLVHEDKGSSGSDVSDLDVTDNDSSLDITSQQPRHPGNQYHYQNRGQYQRPQNYDGARYQGTGQPDRRRGHPWNQQDRGQAKSETAGGNRHPKFDRRFHPAGQQVYGGKSNENNQYGQRRPNGIYDADGDIKMVDVFQLGETSVSWPSFLGEAKKARWLLVRIYQRLEDMRNWVNPCLRNLRSETNLLALRMQHIGYGNGSMFQYLPRMDTLSPDIKSELQILARIHHYAVSVIQWCGINQEFKYRVWEANTLAQKILGVAQALQKCVFPKIQALIQRTNRIGQAAQSIGYVNNYVQSYSHTSQTLQAETHLLESMHGQLTSYIHWCESRGNTFVPAPKSRH</sequence>
<gene>
    <name evidence="2" type="ORF">N7494_012677</name>
</gene>
<feature type="region of interest" description="Disordered" evidence="1">
    <location>
        <begin position="1"/>
        <end position="44"/>
    </location>
</feature>
<comment type="caution">
    <text evidence="2">The sequence shown here is derived from an EMBL/GenBank/DDBJ whole genome shotgun (WGS) entry which is preliminary data.</text>
</comment>
<feature type="compositionally biased region" description="Polar residues" evidence="1">
    <location>
        <begin position="110"/>
        <end position="122"/>
    </location>
</feature>
<feature type="compositionally biased region" description="Basic residues" evidence="1">
    <location>
        <begin position="1"/>
        <end position="18"/>
    </location>
</feature>